<sequence length="67" mass="7206">MSTLSTALSYIPGTSVLSGAVNSATMAQNTKDDISSVSDKMTGNSEHRSDSLTIYFTKNKIVSDWIM</sequence>
<accession>A0ABY1W110</accession>
<proteinExistence type="predicted"/>
<dbReference type="EMBL" id="UFYH01000001">
    <property type="protein sequence ID" value="STD05302.1"/>
    <property type="molecule type" value="Genomic_DNA"/>
</dbReference>
<name>A0ABY1W110_9ENTR</name>
<protein>
    <submittedName>
        <fullName evidence="1">Uncharacterized protein</fullName>
    </submittedName>
</protein>
<comment type="caution">
    <text evidence="1">The sequence shown here is derived from an EMBL/GenBank/DDBJ whole genome shotgun (WGS) entry which is preliminary data.</text>
</comment>
<keyword evidence="2" id="KW-1185">Reference proteome</keyword>
<evidence type="ECO:0000313" key="1">
    <source>
        <dbReference type="EMBL" id="STD05302.1"/>
    </source>
</evidence>
<evidence type="ECO:0000313" key="2">
    <source>
        <dbReference type="Proteomes" id="UP000254849"/>
    </source>
</evidence>
<organism evidence="1 2">
    <name type="scientific">Cronobacter universalis NCTC 9529</name>
    <dbReference type="NCBI Taxonomy" id="1074000"/>
    <lineage>
        <taxon>Bacteria</taxon>
        <taxon>Pseudomonadati</taxon>
        <taxon>Pseudomonadota</taxon>
        <taxon>Gammaproteobacteria</taxon>
        <taxon>Enterobacterales</taxon>
        <taxon>Enterobacteriaceae</taxon>
        <taxon>Cronobacter</taxon>
    </lineage>
</organism>
<reference evidence="1 2" key="1">
    <citation type="submission" date="2018-06" db="EMBL/GenBank/DDBJ databases">
        <authorList>
            <consortium name="Pathogen Informatics"/>
            <person name="Doyle S."/>
        </authorList>
    </citation>
    <scope>NUCLEOTIDE SEQUENCE [LARGE SCALE GENOMIC DNA]</scope>
    <source>
        <strain evidence="2">NCTC 9529</strain>
    </source>
</reference>
<dbReference type="Proteomes" id="UP000254849">
    <property type="component" value="Unassembled WGS sequence"/>
</dbReference>
<gene>
    <name evidence="1" type="ORF">NCTC9529_01645</name>
</gene>